<feature type="region of interest" description="Disordered" evidence="5">
    <location>
        <begin position="298"/>
        <end position="335"/>
    </location>
</feature>
<feature type="domain" description="Protein kinase" evidence="6">
    <location>
        <begin position="26"/>
        <end position="291"/>
    </location>
</feature>
<feature type="domain" description="HTH luxR-type" evidence="7">
    <location>
        <begin position="1020"/>
        <end position="1088"/>
    </location>
</feature>
<dbReference type="InterPro" id="IPR027417">
    <property type="entry name" value="P-loop_NTPase"/>
</dbReference>
<reference evidence="9" key="1">
    <citation type="journal article" date="2019" name="Int. J. Syst. Evol. Microbiol.">
        <title>The Global Catalogue of Microorganisms (GCM) 10K type strain sequencing project: providing services to taxonomists for standard genome sequencing and annotation.</title>
        <authorList>
            <consortium name="The Broad Institute Genomics Platform"/>
            <consortium name="The Broad Institute Genome Sequencing Center for Infectious Disease"/>
            <person name="Wu L."/>
            <person name="Ma J."/>
        </authorList>
    </citation>
    <scope>NUCLEOTIDE SEQUENCE [LARGE SCALE GENOMIC DNA]</scope>
    <source>
        <strain evidence="9">CGMCC 4.7329</strain>
    </source>
</reference>
<evidence type="ECO:0000313" key="9">
    <source>
        <dbReference type="Proteomes" id="UP000658127"/>
    </source>
</evidence>
<dbReference type="InterPro" id="IPR016032">
    <property type="entry name" value="Sig_transdc_resp-reg_C-effctor"/>
</dbReference>
<dbReference type="InterPro" id="IPR019734">
    <property type="entry name" value="TPR_rpt"/>
</dbReference>
<sequence length="1106" mass="119206">MTGGDPNATQRDTSGSVVAELAAAGFDDAVEIGRGGFGTVFRCAQPSLDRVVAVKVLIADLDEDNRARFFREQRAAGRLIGHPHIVSVLHADITGQGRPFLVMPYYARGSLDARIRDSGPLDLQEALRLGVKMAGALETAHRFGVVHRDVKPANILFTVYGEPALADFGIAHFAGGFHTATGVVTGTPAFTAPEVIAGEPPGPAADVYGLGATLFAAITGHAAFERRSSEQVVAQFVRITSEPIPDLRDFDIPEDVGAVVERAMGADAGARPSAAELGAQLQASQRLHGYPVDEMVMHTPQADDSGSLESKEPFPAVLHGGSPSKSSAGGDRRGTVPAELTSFVDRRTALTEATNALSSSRLVTLTGTGGVGKTRLAVRVAAGAKARFADGVAFVELGEVRDESLVVGIVAGALGLPDRSVRPLREMLVEFLSDRELLIVLDNCEQVVSAVAELAGSLLRACSGLRILATSREPIGVDGELLLPIRPLAVPDPDRLPRSLSQHDAVKLFADRAGATVAGFEITDDNVITIAQICRQLDGLPLPIELAAARLRAMSPDQILQRLTDRFALLSRGTRSAPPRQQTLRMCIDWSHDLCTPAEQQVWAQLSVFAGGFDFDAARFVCGDGPDAGDLLDTLASLVDKSILVREESAASVQFRMLGTVREYGREKARMTGDYLELCRRHRDWYERKAQDAYAGWAGARALEWITRLHRDQSNLRQALEFCVSDSPAVGLRIAAAVWPFWFCQGALSEGRRWLDRLVAHRTGPLTVDEAAARYSACLMAAVQGDLPAAAVVVREERTLAEQTTDLLTRAHIDFADGVLALYSGNAGSARRYFEKAIEVYAQRGDVLFQIDAETNLGLTYQLCDDIDRAIECYEHALALADEKGETIYRSYLLCALAAALWRQGNPARATKVLVESLQVSRTLNDRTNSSACLQILAWIAAEQRDAERAVVLTAAAEQIGRSVGTGPVSIPDLAVHHEEYERFTRQVMTEKTYSAARREGAALSFDAAIAYALREHKSPASNDPVGRKVTKREREVAFLVAEGLTNREIATRLVISPRTAQGHVEHLLTKLGFTSRAQIAAWIAASQNATPEPGKPAAAVSGREP</sequence>
<feature type="repeat" description="TPR" evidence="3">
    <location>
        <begin position="851"/>
        <end position="884"/>
    </location>
</feature>
<dbReference type="CDD" id="cd14014">
    <property type="entry name" value="STKc_PknB_like"/>
    <property type="match status" value="1"/>
</dbReference>
<evidence type="ECO:0000256" key="2">
    <source>
        <dbReference type="ARBA" id="ARBA00022840"/>
    </source>
</evidence>
<dbReference type="InterPro" id="IPR011009">
    <property type="entry name" value="Kinase-like_dom_sf"/>
</dbReference>
<dbReference type="PROSITE" id="PS50011">
    <property type="entry name" value="PROTEIN_KINASE_DOM"/>
    <property type="match status" value="1"/>
</dbReference>
<evidence type="ECO:0000313" key="8">
    <source>
        <dbReference type="EMBL" id="GGN80350.1"/>
    </source>
</evidence>
<evidence type="ECO:0000256" key="4">
    <source>
        <dbReference type="PROSITE-ProRule" id="PRU10141"/>
    </source>
</evidence>
<protein>
    <recommendedName>
        <fullName evidence="10">Non-specific serine/threonine protein kinase</fullName>
    </recommendedName>
</protein>
<dbReference type="Gene3D" id="1.10.510.10">
    <property type="entry name" value="Transferase(Phosphotransferase) domain 1"/>
    <property type="match status" value="1"/>
</dbReference>
<dbReference type="PANTHER" id="PTHR47691">
    <property type="entry name" value="REGULATOR-RELATED"/>
    <property type="match status" value="1"/>
</dbReference>
<dbReference type="SUPFAM" id="SSF46894">
    <property type="entry name" value="C-terminal effector domain of the bipartite response regulators"/>
    <property type="match status" value="1"/>
</dbReference>
<dbReference type="InterPro" id="IPR000792">
    <property type="entry name" value="Tscrpt_reg_LuxR_C"/>
</dbReference>
<keyword evidence="3" id="KW-0802">TPR repeat</keyword>
<dbReference type="Pfam" id="PF25872">
    <property type="entry name" value="HTH_77"/>
    <property type="match status" value="1"/>
</dbReference>
<dbReference type="SUPFAM" id="SSF48452">
    <property type="entry name" value="TPR-like"/>
    <property type="match status" value="1"/>
</dbReference>
<dbReference type="RefSeq" id="WP_189028306.1">
    <property type="nucleotide sequence ID" value="NZ_BMNE01000003.1"/>
</dbReference>
<dbReference type="InterPro" id="IPR000719">
    <property type="entry name" value="Prot_kinase_dom"/>
</dbReference>
<evidence type="ECO:0000256" key="3">
    <source>
        <dbReference type="PROSITE-ProRule" id="PRU00339"/>
    </source>
</evidence>
<dbReference type="InterPro" id="IPR036388">
    <property type="entry name" value="WH-like_DNA-bd_sf"/>
</dbReference>
<dbReference type="Gene3D" id="3.40.50.300">
    <property type="entry name" value="P-loop containing nucleotide triphosphate hydrolases"/>
    <property type="match status" value="1"/>
</dbReference>
<dbReference type="SUPFAM" id="SSF56112">
    <property type="entry name" value="Protein kinase-like (PK-like)"/>
    <property type="match status" value="1"/>
</dbReference>
<keyword evidence="2 4" id="KW-0067">ATP-binding</keyword>
<dbReference type="Pfam" id="PF00931">
    <property type="entry name" value="NB-ARC"/>
    <property type="match status" value="1"/>
</dbReference>
<organism evidence="8 9">
    <name type="scientific">Nocardia rhizosphaerihabitans</name>
    <dbReference type="NCBI Taxonomy" id="1691570"/>
    <lineage>
        <taxon>Bacteria</taxon>
        <taxon>Bacillati</taxon>
        <taxon>Actinomycetota</taxon>
        <taxon>Actinomycetes</taxon>
        <taxon>Mycobacteriales</taxon>
        <taxon>Nocardiaceae</taxon>
        <taxon>Nocardia</taxon>
    </lineage>
</organism>
<dbReference type="Pfam" id="PF00069">
    <property type="entry name" value="Pkinase"/>
    <property type="match status" value="1"/>
</dbReference>
<dbReference type="EMBL" id="BMNE01000003">
    <property type="protein sequence ID" value="GGN80350.1"/>
    <property type="molecule type" value="Genomic_DNA"/>
</dbReference>
<dbReference type="Pfam" id="PF13181">
    <property type="entry name" value="TPR_8"/>
    <property type="match status" value="1"/>
</dbReference>
<dbReference type="PROSITE" id="PS00107">
    <property type="entry name" value="PROTEIN_KINASE_ATP"/>
    <property type="match status" value="1"/>
</dbReference>
<name>A0ABQ2KDL4_9NOCA</name>
<dbReference type="Pfam" id="PF00196">
    <property type="entry name" value="GerE"/>
    <property type="match status" value="1"/>
</dbReference>
<dbReference type="Gene3D" id="1.25.40.10">
    <property type="entry name" value="Tetratricopeptide repeat domain"/>
    <property type="match status" value="1"/>
</dbReference>
<evidence type="ECO:0000259" key="7">
    <source>
        <dbReference type="PROSITE" id="PS50043"/>
    </source>
</evidence>
<dbReference type="PRINTS" id="PR00038">
    <property type="entry name" value="HTHLUXR"/>
</dbReference>
<dbReference type="InterPro" id="IPR011990">
    <property type="entry name" value="TPR-like_helical_dom_sf"/>
</dbReference>
<evidence type="ECO:0000256" key="5">
    <source>
        <dbReference type="SAM" id="MobiDB-lite"/>
    </source>
</evidence>
<comment type="caution">
    <text evidence="8">The sequence shown here is derived from an EMBL/GenBank/DDBJ whole genome shotgun (WGS) entry which is preliminary data.</text>
</comment>
<dbReference type="Proteomes" id="UP000658127">
    <property type="component" value="Unassembled WGS sequence"/>
</dbReference>
<dbReference type="PROSITE" id="PS50043">
    <property type="entry name" value="HTH_LUXR_2"/>
    <property type="match status" value="1"/>
</dbReference>
<dbReference type="InterPro" id="IPR017441">
    <property type="entry name" value="Protein_kinase_ATP_BS"/>
</dbReference>
<dbReference type="InterPro" id="IPR058852">
    <property type="entry name" value="HTH_77"/>
</dbReference>
<dbReference type="SMART" id="SM00421">
    <property type="entry name" value="HTH_LUXR"/>
    <property type="match status" value="1"/>
</dbReference>
<dbReference type="PRINTS" id="PR00364">
    <property type="entry name" value="DISEASERSIST"/>
</dbReference>
<keyword evidence="1 4" id="KW-0547">Nucleotide-binding</keyword>
<proteinExistence type="predicted"/>
<evidence type="ECO:0000259" key="6">
    <source>
        <dbReference type="PROSITE" id="PS50011"/>
    </source>
</evidence>
<evidence type="ECO:0008006" key="10">
    <source>
        <dbReference type="Google" id="ProtNLM"/>
    </source>
</evidence>
<dbReference type="SUPFAM" id="SSF52540">
    <property type="entry name" value="P-loop containing nucleoside triphosphate hydrolases"/>
    <property type="match status" value="1"/>
</dbReference>
<dbReference type="PROSITE" id="PS00108">
    <property type="entry name" value="PROTEIN_KINASE_ST"/>
    <property type="match status" value="1"/>
</dbReference>
<feature type="binding site" evidence="4">
    <location>
        <position position="55"/>
    </location>
    <ligand>
        <name>ATP</name>
        <dbReference type="ChEBI" id="CHEBI:30616"/>
    </ligand>
</feature>
<dbReference type="Gene3D" id="1.10.10.10">
    <property type="entry name" value="Winged helix-like DNA-binding domain superfamily/Winged helix DNA-binding domain"/>
    <property type="match status" value="1"/>
</dbReference>
<dbReference type="PROSITE" id="PS50005">
    <property type="entry name" value="TPR"/>
    <property type="match status" value="1"/>
</dbReference>
<dbReference type="Gene3D" id="3.30.200.20">
    <property type="entry name" value="Phosphorylase Kinase, domain 1"/>
    <property type="match status" value="1"/>
</dbReference>
<dbReference type="CDD" id="cd06170">
    <property type="entry name" value="LuxR_C_like"/>
    <property type="match status" value="1"/>
</dbReference>
<dbReference type="SMART" id="SM00220">
    <property type="entry name" value="S_TKc"/>
    <property type="match status" value="1"/>
</dbReference>
<keyword evidence="9" id="KW-1185">Reference proteome</keyword>
<accession>A0ABQ2KDL4</accession>
<gene>
    <name evidence="8" type="ORF">GCM10011610_29610</name>
</gene>
<dbReference type="SMART" id="SM00028">
    <property type="entry name" value="TPR"/>
    <property type="match status" value="2"/>
</dbReference>
<dbReference type="PANTHER" id="PTHR47691:SF3">
    <property type="entry name" value="HTH-TYPE TRANSCRIPTIONAL REGULATOR RV0890C-RELATED"/>
    <property type="match status" value="1"/>
</dbReference>
<evidence type="ECO:0000256" key="1">
    <source>
        <dbReference type="ARBA" id="ARBA00022741"/>
    </source>
</evidence>
<dbReference type="InterPro" id="IPR002182">
    <property type="entry name" value="NB-ARC"/>
</dbReference>
<dbReference type="InterPro" id="IPR008271">
    <property type="entry name" value="Ser/Thr_kinase_AS"/>
</dbReference>